<gene>
    <name evidence="2" type="ORF">ACFQ2F_04980</name>
</gene>
<dbReference type="Proteomes" id="UP001597102">
    <property type="component" value="Unassembled WGS sequence"/>
</dbReference>
<evidence type="ECO:0000313" key="2">
    <source>
        <dbReference type="EMBL" id="MFD0986446.1"/>
    </source>
</evidence>
<evidence type="ECO:0000256" key="1">
    <source>
        <dbReference type="SAM" id="Phobius"/>
    </source>
</evidence>
<keyword evidence="1" id="KW-0472">Membrane</keyword>
<name>A0ABW3J851_9HYPH</name>
<keyword evidence="3" id="KW-1185">Reference proteome</keyword>
<accession>A0ABW3J851</accession>
<keyword evidence="1" id="KW-0812">Transmembrane</keyword>
<sequence>MAKAYRPPKQTSFGQFIDSIFLIALVYGSLMLPLMFNFGAGGEEPAPAKEPAEITWQSLDQNEVMQAQWEKLGYDPAEAAELINARFDYSIEPISLAITALVILGYFLFVLKYSEKEYRDVIAERFGRSQK</sequence>
<organism evidence="2 3">
    <name type="scientific">Methyloligella solikamskensis</name>
    <dbReference type="NCBI Taxonomy" id="1177756"/>
    <lineage>
        <taxon>Bacteria</taxon>
        <taxon>Pseudomonadati</taxon>
        <taxon>Pseudomonadota</taxon>
        <taxon>Alphaproteobacteria</taxon>
        <taxon>Hyphomicrobiales</taxon>
        <taxon>Hyphomicrobiaceae</taxon>
        <taxon>Methyloligella</taxon>
    </lineage>
</organism>
<dbReference type="EMBL" id="JBHTJO010000001">
    <property type="protein sequence ID" value="MFD0986446.1"/>
    <property type="molecule type" value="Genomic_DNA"/>
</dbReference>
<feature type="transmembrane region" description="Helical" evidence="1">
    <location>
        <begin position="94"/>
        <end position="111"/>
    </location>
</feature>
<protein>
    <submittedName>
        <fullName evidence="2">Uncharacterized protein</fullName>
    </submittedName>
</protein>
<feature type="transmembrane region" description="Helical" evidence="1">
    <location>
        <begin position="20"/>
        <end position="40"/>
    </location>
</feature>
<evidence type="ECO:0000313" key="3">
    <source>
        <dbReference type="Proteomes" id="UP001597102"/>
    </source>
</evidence>
<comment type="caution">
    <text evidence="2">The sequence shown here is derived from an EMBL/GenBank/DDBJ whole genome shotgun (WGS) entry which is preliminary data.</text>
</comment>
<reference evidence="3" key="1">
    <citation type="journal article" date="2019" name="Int. J. Syst. Evol. Microbiol.">
        <title>The Global Catalogue of Microorganisms (GCM) 10K type strain sequencing project: providing services to taxonomists for standard genome sequencing and annotation.</title>
        <authorList>
            <consortium name="The Broad Institute Genomics Platform"/>
            <consortium name="The Broad Institute Genome Sequencing Center for Infectious Disease"/>
            <person name="Wu L."/>
            <person name="Ma J."/>
        </authorList>
    </citation>
    <scope>NUCLEOTIDE SEQUENCE [LARGE SCALE GENOMIC DNA]</scope>
    <source>
        <strain evidence="3">CCUG 61697</strain>
    </source>
</reference>
<proteinExistence type="predicted"/>
<keyword evidence="1" id="KW-1133">Transmembrane helix</keyword>
<dbReference type="RefSeq" id="WP_379086592.1">
    <property type="nucleotide sequence ID" value="NZ_JBHTJO010000001.1"/>
</dbReference>